<dbReference type="FunFam" id="3.20.20.20:FF:000006">
    <property type="entry name" value="Dihydropteroate synthase"/>
    <property type="match status" value="1"/>
</dbReference>
<comment type="catalytic activity">
    <reaction evidence="1">
        <text>(7,8-dihydropterin-6-yl)methyl diphosphate + 4-aminobenzoate = 7,8-dihydropteroate + diphosphate</text>
        <dbReference type="Rhea" id="RHEA:19949"/>
        <dbReference type="ChEBI" id="CHEBI:17836"/>
        <dbReference type="ChEBI" id="CHEBI:17839"/>
        <dbReference type="ChEBI" id="CHEBI:33019"/>
        <dbReference type="ChEBI" id="CHEBI:72950"/>
        <dbReference type="EC" id="2.5.1.15"/>
    </reaction>
</comment>
<dbReference type="PANTHER" id="PTHR20941:SF1">
    <property type="entry name" value="FOLIC ACID SYNTHESIS PROTEIN FOL1"/>
    <property type="match status" value="1"/>
</dbReference>
<evidence type="ECO:0000256" key="7">
    <source>
        <dbReference type="ARBA" id="ARBA00022679"/>
    </source>
</evidence>
<dbReference type="GO" id="GO:0046872">
    <property type="term" value="F:metal ion binding"/>
    <property type="evidence" value="ECO:0007669"/>
    <property type="project" value="UniProtKB-KW"/>
</dbReference>
<evidence type="ECO:0000256" key="10">
    <source>
        <dbReference type="ARBA" id="ARBA00022909"/>
    </source>
</evidence>
<evidence type="ECO:0000256" key="12">
    <source>
        <dbReference type="RuleBase" id="RU361205"/>
    </source>
</evidence>
<keyword evidence="8 12" id="KW-0479">Metal-binding</keyword>
<dbReference type="Gene3D" id="3.20.20.20">
    <property type="entry name" value="Dihydropteroate synthase-like"/>
    <property type="match status" value="1"/>
</dbReference>
<keyword evidence="9 12" id="KW-0460">Magnesium</keyword>
<keyword evidence="7 12" id="KW-0808">Transferase</keyword>
<reference evidence="14 15" key="1">
    <citation type="submission" date="2016-10" db="EMBL/GenBank/DDBJ databases">
        <authorList>
            <person name="de Groot N.N."/>
        </authorList>
    </citation>
    <scope>NUCLEOTIDE SEQUENCE [LARGE SCALE GENOMIC DNA]</scope>
    <source>
        <strain evidence="14 15">Nm22</strain>
    </source>
</reference>
<dbReference type="Pfam" id="PF00809">
    <property type="entry name" value="Pterin_bind"/>
    <property type="match status" value="1"/>
</dbReference>
<dbReference type="NCBIfam" id="TIGR01496">
    <property type="entry name" value="DHPS"/>
    <property type="match status" value="1"/>
</dbReference>
<evidence type="ECO:0000256" key="2">
    <source>
        <dbReference type="ARBA" id="ARBA00001946"/>
    </source>
</evidence>
<dbReference type="UniPathway" id="UPA00077">
    <property type="reaction ID" value="UER00156"/>
</dbReference>
<evidence type="ECO:0000256" key="6">
    <source>
        <dbReference type="ARBA" id="ARBA00016919"/>
    </source>
</evidence>
<organism evidence="14 15">
    <name type="scientific">Nitrosomonas marina</name>
    <dbReference type="NCBI Taxonomy" id="917"/>
    <lineage>
        <taxon>Bacteria</taxon>
        <taxon>Pseudomonadati</taxon>
        <taxon>Pseudomonadota</taxon>
        <taxon>Betaproteobacteria</taxon>
        <taxon>Nitrosomonadales</taxon>
        <taxon>Nitrosomonadaceae</taxon>
        <taxon>Nitrosomonas</taxon>
    </lineage>
</organism>
<comment type="cofactor">
    <cofactor evidence="2 12">
        <name>Mg(2+)</name>
        <dbReference type="ChEBI" id="CHEBI:18420"/>
    </cofactor>
</comment>
<gene>
    <name evidence="14" type="ORF">SAMN05216325_11673</name>
</gene>
<dbReference type="GO" id="GO:0004156">
    <property type="term" value="F:dihydropteroate synthase activity"/>
    <property type="evidence" value="ECO:0007669"/>
    <property type="project" value="UniProtKB-EC"/>
</dbReference>
<dbReference type="PANTHER" id="PTHR20941">
    <property type="entry name" value="FOLATE SYNTHESIS PROTEINS"/>
    <property type="match status" value="1"/>
</dbReference>
<evidence type="ECO:0000256" key="1">
    <source>
        <dbReference type="ARBA" id="ARBA00000012"/>
    </source>
</evidence>
<evidence type="ECO:0000256" key="9">
    <source>
        <dbReference type="ARBA" id="ARBA00022842"/>
    </source>
</evidence>
<dbReference type="GO" id="GO:0005829">
    <property type="term" value="C:cytosol"/>
    <property type="evidence" value="ECO:0007669"/>
    <property type="project" value="TreeGrafter"/>
</dbReference>
<sequence length="279" mass="30579">MMRSQSNSIHATRRPLIMGVVNVTPDSFSDGGFFFSTDNAIKQARKLIEEGADILDVGGESTRPGSLPVSVDEELRRVMPVIEALAGEKTLISVDTSKAEVMRQAIIAGVDIINDVNALRNSGAMEVLAENDRVLACLMHMQGSPANMQKSPTYHNIVQEVYDFLEERIQLITTLGVARDRLIVDPGFGFGKTLQHNFEILNNLEYFTRLQTPLMVGISRKSMLGAVTGNPADLRIHESVAAALIAVNNGARIVRVHDVKATKDALSFYCALQENNDIK</sequence>
<dbReference type="STRING" id="917.SAMN05216326_1464"/>
<comment type="function">
    <text evidence="12">Catalyzes the condensation of para-aminobenzoate (pABA) with 6-hydroxymethyl-7,8-dihydropterin diphosphate (DHPt-PP) to form 7,8-dihydropteroate (H2Pte), the immediate precursor of folate derivatives.</text>
</comment>
<dbReference type="InterPro" id="IPR006390">
    <property type="entry name" value="DHP_synth_dom"/>
</dbReference>
<dbReference type="EMBL" id="FOCP01000016">
    <property type="protein sequence ID" value="SEN39847.1"/>
    <property type="molecule type" value="Genomic_DNA"/>
</dbReference>
<dbReference type="Proteomes" id="UP000199459">
    <property type="component" value="Unassembled WGS sequence"/>
</dbReference>
<dbReference type="InterPro" id="IPR000489">
    <property type="entry name" value="Pterin-binding_dom"/>
</dbReference>
<evidence type="ECO:0000256" key="4">
    <source>
        <dbReference type="ARBA" id="ARBA00009503"/>
    </source>
</evidence>
<dbReference type="GO" id="GO:0046656">
    <property type="term" value="P:folic acid biosynthetic process"/>
    <property type="evidence" value="ECO:0007669"/>
    <property type="project" value="UniProtKB-KW"/>
</dbReference>
<dbReference type="RefSeq" id="WP_342708039.1">
    <property type="nucleotide sequence ID" value="NZ_FOCP01000016.1"/>
</dbReference>
<dbReference type="PROSITE" id="PS00792">
    <property type="entry name" value="DHPS_1"/>
    <property type="match status" value="1"/>
</dbReference>
<evidence type="ECO:0000259" key="13">
    <source>
        <dbReference type="PROSITE" id="PS50972"/>
    </source>
</evidence>
<evidence type="ECO:0000256" key="11">
    <source>
        <dbReference type="ARBA" id="ARBA00030193"/>
    </source>
</evidence>
<protein>
    <recommendedName>
        <fullName evidence="6 12">Dihydropteroate synthase</fullName>
        <shortName evidence="12">DHPS</shortName>
        <ecNumber evidence="5 12">2.5.1.15</ecNumber>
    </recommendedName>
    <alternativeName>
        <fullName evidence="11 12">Dihydropteroate pyrophosphorylase</fullName>
    </alternativeName>
</protein>
<evidence type="ECO:0000313" key="14">
    <source>
        <dbReference type="EMBL" id="SEN39847.1"/>
    </source>
</evidence>
<comment type="similarity">
    <text evidence="4 12">Belongs to the DHPS family.</text>
</comment>
<dbReference type="PROSITE" id="PS50972">
    <property type="entry name" value="PTERIN_BINDING"/>
    <property type="match status" value="1"/>
</dbReference>
<dbReference type="GO" id="GO:0046654">
    <property type="term" value="P:tetrahydrofolate biosynthetic process"/>
    <property type="evidence" value="ECO:0007669"/>
    <property type="project" value="UniProtKB-UniPathway"/>
</dbReference>
<dbReference type="InterPro" id="IPR011005">
    <property type="entry name" value="Dihydropteroate_synth-like_sf"/>
</dbReference>
<evidence type="ECO:0000256" key="5">
    <source>
        <dbReference type="ARBA" id="ARBA00012458"/>
    </source>
</evidence>
<evidence type="ECO:0000256" key="3">
    <source>
        <dbReference type="ARBA" id="ARBA00004763"/>
    </source>
</evidence>
<accession>A0A1H8G8L0</accession>
<dbReference type="InterPro" id="IPR045031">
    <property type="entry name" value="DHP_synth-like"/>
</dbReference>
<evidence type="ECO:0000313" key="15">
    <source>
        <dbReference type="Proteomes" id="UP000199459"/>
    </source>
</evidence>
<feature type="domain" description="Pterin-binding" evidence="13">
    <location>
        <begin position="15"/>
        <end position="267"/>
    </location>
</feature>
<keyword evidence="10 12" id="KW-0289">Folate biosynthesis</keyword>
<dbReference type="AlphaFoldDB" id="A0A1H8G8L0"/>
<name>A0A1H8G8L0_9PROT</name>
<dbReference type="PROSITE" id="PS00793">
    <property type="entry name" value="DHPS_2"/>
    <property type="match status" value="1"/>
</dbReference>
<proteinExistence type="inferred from homology"/>
<dbReference type="CDD" id="cd00739">
    <property type="entry name" value="DHPS"/>
    <property type="match status" value="1"/>
</dbReference>
<comment type="pathway">
    <text evidence="3 12">Cofactor biosynthesis; tetrahydrofolate biosynthesis; 7,8-dihydrofolate from 2-amino-4-hydroxy-6-hydroxymethyl-7,8-dihydropteridine diphosphate and 4-aminobenzoate: step 1/2.</text>
</comment>
<dbReference type="EC" id="2.5.1.15" evidence="5 12"/>
<dbReference type="SUPFAM" id="SSF51717">
    <property type="entry name" value="Dihydropteroate synthetase-like"/>
    <property type="match status" value="1"/>
</dbReference>
<evidence type="ECO:0000256" key="8">
    <source>
        <dbReference type="ARBA" id="ARBA00022723"/>
    </source>
</evidence>